<evidence type="ECO:0000313" key="10">
    <source>
        <dbReference type="EMBL" id="QQP56591.1"/>
    </source>
</evidence>
<dbReference type="Pfam" id="PF10436">
    <property type="entry name" value="BCDHK_Adom3"/>
    <property type="match status" value="2"/>
</dbReference>
<dbReference type="InterPro" id="IPR036784">
    <property type="entry name" value="AK/P_DHK_N_sf"/>
</dbReference>
<feature type="domain" description="Branched-chain alpha-ketoacid dehydrogenase kinase/Pyruvate dehydrogenase kinase N-terminal" evidence="9">
    <location>
        <begin position="86"/>
        <end position="139"/>
    </location>
</feature>
<dbReference type="InterPro" id="IPR036890">
    <property type="entry name" value="HATPase_C_sf"/>
</dbReference>
<dbReference type="PANTHER" id="PTHR11947:SF3">
    <property type="entry name" value="[PYRUVATE DEHYDROGENASE (ACETYL-TRANSFERRING)] KINASE, MITOCHONDRIAL"/>
    <property type="match status" value="1"/>
</dbReference>
<evidence type="ECO:0000313" key="11">
    <source>
        <dbReference type="Proteomes" id="UP000595437"/>
    </source>
</evidence>
<keyword evidence="6 8" id="KW-0496">Mitochondrion</keyword>
<dbReference type="AlphaFoldDB" id="A0A7T8KIS2"/>
<dbReference type="GO" id="GO:0004740">
    <property type="term" value="F:pyruvate dehydrogenase (acetyl-transferring) kinase activity"/>
    <property type="evidence" value="ECO:0007669"/>
    <property type="project" value="UniProtKB-EC"/>
</dbReference>
<proteinExistence type="inferred from homology"/>
<name>A0A7T8KIS2_CALRO</name>
<dbReference type="EMBL" id="CP045890">
    <property type="protein sequence ID" value="QQP56591.1"/>
    <property type="molecule type" value="Genomic_DNA"/>
</dbReference>
<feature type="domain" description="Branched-chain alpha-ketoacid dehydrogenase kinase/Pyruvate dehydrogenase kinase N-terminal" evidence="9">
    <location>
        <begin position="160"/>
        <end position="254"/>
    </location>
</feature>
<protein>
    <recommendedName>
        <fullName evidence="8">Protein-serine/threonine kinase</fullName>
        <ecNumber evidence="8">2.7.11.-</ecNumber>
    </recommendedName>
</protein>
<dbReference type="Gene3D" id="3.30.565.10">
    <property type="entry name" value="Histidine kinase-like ATPase, C-terminal domain"/>
    <property type="match status" value="1"/>
</dbReference>
<dbReference type="SUPFAM" id="SSF69012">
    <property type="entry name" value="alpha-ketoacid dehydrogenase kinase, N-terminal domain"/>
    <property type="match status" value="1"/>
</dbReference>
<accession>A0A7T8KIS2</accession>
<dbReference type="InterPro" id="IPR018955">
    <property type="entry name" value="BCDHK/PDK_N"/>
</dbReference>
<evidence type="ECO:0000256" key="5">
    <source>
        <dbReference type="ARBA" id="ARBA00022840"/>
    </source>
</evidence>
<sequence>MQRLQFSSNNKKEKSRCEFVNVQIDNELPGCCLCVLNIMSYSSPNQRLFTLFSQNAVFPSSKEHHEVDGHQVLKLLDHFASFNPSPLSIGQFLEFGRNATESDSFHFLIKEAPVRMSNIMKELNLLPSNLLQIPAIVELQVRNFMASKENEKFNALFIFQGWYVQSFNEFCTYEGREGTPHILEEFQKTLDVIQKRHTNVVQTMAQGVLELKESHSVDLQTEMSIQYFLDRFYMSRISLKMLMTQHILLFDRDGDEAQMGPNYTSGQNIVMDAYNQASFLCEEYYHIAPDVNITLASFDDSKPPLEMVYPPQHLHHILGRGRKDEAGRPTDIEILIARGQHDITIKISDQGGGIPRSVTDHLFHYLFSTAPRPSMTPPRRPWQAMAMGFPSHGYLILNSYDGYGTDAVVYLKTHTYEANELLPQYKASIPTADWTDPTSSINRHFHPHMFSTKTYSSKSNDSSDND</sequence>
<evidence type="ECO:0000256" key="1">
    <source>
        <dbReference type="ARBA" id="ARBA00006155"/>
    </source>
</evidence>
<dbReference type="InterPro" id="IPR039028">
    <property type="entry name" value="BCKD/PDK"/>
</dbReference>
<dbReference type="GO" id="GO:0005524">
    <property type="term" value="F:ATP binding"/>
    <property type="evidence" value="ECO:0007669"/>
    <property type="project" value="UniProtKB-UniRule"/>
</dbReference>
<evidence type="ECO:0000256" key="3">
    <source>
        <dbReference type="ARBA" id="ARBA00022741"/>
    </source>
</evidence>
<comment type="subcellular location">
    <subcellularLocation>
        <location evidence="8">Mitochondrion matrix</location>
    </subcellularLocation>
</comment>
<keyword evidence="5 8" id="KW-0067">ATP-binding</keyword>
<dbReference type="Proteomes" id="UP000595437">
    <property type="component" value="Chromosome 1"/>
</dbReference>
<keyword evidence="10" id="KW-0670">Pyruvate</keyword>
<dbReference type="EC" id="2.7.11.-" evidence="8"/>
<dbReference type="OrthoDB" id="241648at2759"/>
<dbReference type="PANTHER" id="PTHR11947">
    <property type="entry name" value="PYRUVATE DEHYDROGENASE KINASE"/>
    <property type="match status" value="1"/>
</dbReference>
<dbReference type="Gene3D" id="1.20.140.20">
    <property type="entry name" value="Alpha-ketoacid/pyruvate dehydrogenase kinase, N-terminal domain"/>
    <property type="match status" value="2"/>
</dbReference>
<evidence type="ECO:0000256" key="2">
    <source>
        <dbReference type="ARBA" id="ARBA00022679"/>
    </source>
</evidence>
<keyword evidence="4 8" id="KW-0418">Kinase</keyword>
<organism evidence="10 11">
    <name type="scientific">Caligus rogercresseyi</name>
    <name type="common">Sea louse</name>
    <dbReference type="NCBI Taxonomy" id="217165"/>
    <lineage>
        <taxon>Eukaryota</taxon>
        <taxon>Metazoa</taxon>
        <taxon>Ecdysozoa</taxon>
        <taxon>Arthropoda</taxon>
        <taxon>Crustacea</taxon>
        <taxon>Multicrustacea</taxon>
        <taxon>Hexanauplia</taxon>
        <taxon>Copepoda</taxon>
        <taxon>Siphonostomatoida</taxon>
        <taxon>Caligidae</taxon>
        <taxon>Caligus</taxon>
    </lineage>
</organism>
<keyword evidence="2 8" id="KW-0808">Transferase</keyword>
<comment type="similarity">
    <text evidence="1 8">Belongs to the PDK/BCKDK protein kinase family.</text>
</comment>
<reference evidence="11" key="1">
    <citation type="submission" date="2021-01" db="EMBL/GenBank/DDBJ databases">
        <title>Caligus Genome Assembly.</title>
        <authorList>
            <person name="Gallardo-Escarate C."/>
        </authorList>
    </citation>
    <scope>NUCLEOTIDE SEQUENCE [LARGE SCALE GENOMIC DNA]</scope>
</reference>
<evidence type="ECO:0000256" key="6">
    <source>
        <dbReference type="ARBA" id="ARBA00023128"/>
    </source>
</evidence>
<evidence type="ECO:0000259" key="9">
    <source>
        <dbReference type="Pfam" id="PF10436"/>
    </source>
</evidence>
<keyword evidence="11" id="KW-1185">Reference proteome</keyword>
<comment type="catalytic activity">
    <reaction evidence="7">
        <text>L-seryl-[pyruvate dehydrogenase E1 alpha subunit] + ATP = O-phospho-L-seryl-[pyruvate dehydrogenase E1 alpha subunit] + ADP + H(+)</text>
        <dbReference type="Rhea" id="RHEA:23052"/>
        <dbReference type="Rhea" id="RHEA-COMP:13689"/>
        <dbReference type="Rhea" id="RHEA-COMP:13690"/>
        <dbReference type="ChEBI" id="CHEBI:15378"/>
        <dbReference type="ChEBI" id="CHEBI:29999"/>
        <dbReference type="ChEBI" id="CHEBI:30616"/>
        <dbReference type="ChEBI" id="CHEBI:83421"/>
        <dbReference type="ChEBI" id="CHEBI:456216"/>
        <dbReference type="EC" id="2.7.11.2"/>
    </reaction>
</comment>
<evidence type="ECO:0000256" key="7">
    <source>
        <dbReference type="ARBA" id="ARBA00048201"/>
    </source>
</evidence>
<dbReference type="SUPFAM" id="SSF55874">
    <property type="entry name" value="ATPase domain of HSP90 chaperone/DNA topoisomerase II/histidine kinase"/>
    <property type="match status" value="1"/>
</dbReference>
<dbReference type="GO" id="GO:0005759">
    <property type="term" value="C:mitochondrial matrix"/>
    <property type="evidence" value="ECO:0007669"/>
    <property type="project" value="UniProtKB-SubCell"/>
</dbReference>
<keyword evidence="3 8" id="KW-0547">Nucleotide-binding</keyword>
<evidence type="ECO:0000256" key="4">
    <source>
        <dbReference type="ARBA" id="ARBA00022777"/>
    </source>
</evidence>
<evidence type="ECO:0000256" key="8">
    <source>
        <dbReference type="RuleBase" id="RU366032"/>
    </source>
</evidence>
<dbReference type="GO" id="GO:0010906">
    <property type="term" value="P:regulation of glucose metabolic process"/>
    <property type="evidence" value="ECO:0007669"/>
    <property type="project" value="TreeGrafter"/>
</dbReference>
<gene>
    <name evidence="10" type="ORF">FKW44_001301</name>
</gene>